<sequence>NNEYVNSSTGKKFKTINPTTEEVICEVHEPSDADINKAVAAAKAAFRRGSAWRTMDASARGRLLYKLADLIEKNADYIARLDALDNGKAVHSAMGDVQFAINITRYYAGYADKISGKLLPADGPVVSFTRPEPAGVTVGIIPWNYPFLLAIIKLAPCLCAGCTLILKPAEQAPLSTIYLGFPPGVVNILPGYGETTGAPLCVHPDVRVISFTGSTEVGQLIMKAAASNVKHVKLELGGKSPLIIFADADCKSSIEAAAQTAHEATMTNHGQCCVAGSRTFVEGPIYDKMVQRLKELAESRKVGDPFAEDTVQGPQVDDVQFKRVMSYIESGKKEGARLVTGGARVGHKGYFIQPTVFADVTDEMTIAKEEIFGPVQSILRFDTFEEVVERANATHYGLGAGVFTSDMDKAMRLSQVIEAGTFWCVRLPFGGYKMSGIGKDL</sequence>
<dbReference type="InterPro" id="IPR016161">
    <property type="entry name" value="Ald_DH/histidinol_DH"/>
</dbReference>
<reference evidence="6 7" key="2">
    <citation type="submission" date="2018-11" db="EMBL/GenBank/DDBJ databases">
        <authorList>
            <consortium name="Pathogen Informatics"/>
        </authorList>
    </citation>
    <scope>NUCLEOTIDE SEQUENCE [LARGE SCALE GENOMIC DNA]</scope>
    <source>
        <strain evidence="6 7">Egypt</strain>
    </source>
</reference>
<evidence type="ECO:0000256" key="2">
    <source>
        <dbReference type="ARBA" id="ARBA00023002"/>
    </source>
</evidence>
<dbReference type="PROSITE" id="PS00687">
    <property type="entry name" value="ALDEHYDE_DEHYDR_GLU"/>
    <property type="match status" value="1"/>
</dbReference>
<reference evidence="8" key="1">
    <citation type="submission" date="2016-06" db="UniProtKB">
        <authorList>
            <consortium name="WormBaseParasite"/>
        </authorList>
    </citation>
    <scope>IDENTIFICATION</scope>
</reference>
<keyword evidence="2 4" id="KW-0560">Oxidoreductase</keyword>
<dbReference type="FunFam" id="3.40.605.10:FF:000050">
    <property type="entry name" value="Aldehyde dehydrogenase, mitochondrial"/>
    <property type="match status" value="1"/>
</dbReference>
<dbReference type="Proteomes" id="UP000272942">
    <property type="component" value="Unassembled WGS sequence"/>
</dbReference>
<comment type="similarity">
    <text evidence="1 4">Belongs to the aldehyde dehydrogenase family.</text>
</comment>
<dbReference type="InterPro" id="IPR016162">
    <property type="entry name" value="Ald_DH_N"/>
</dbReference>
<organism evidence="8">
    <name type="scientific">Echinostoma caproni</name>
    <dbReference type="NCBI Taxonomy" id="27848"/>
    <lineage>
        <taxon>Eukaryota</taxon>
        <taxon>Metazoa</taxon>
        <taxon>Spiralia</taxon>
        <taxon>Lophotrochozoa</taxon>
        <taxon>Platyhelminthes</taxon>
        <taxon>Trematoda</taxon>
        <taxon>Digenea</taxon>
        <taxon>Plagiorchiida</taxon>
        <taxon>Echinostomata</taxon>
        <taxon>Echinostomatoidea</taxon>
        <taxon>Echinostomatidae</taxon>
        <taxon>Echinostoma</taxon>
    </lineage>
</organism>
<protein>
    <submittedName>
        <fullName evidence="8">Aldedh domain-containing protein</fullName>
    </submittedName>
</protein>
<evidence type="ECO:0000256" key="3">
    <source>
        <dbReference type="PROSITE-ProRule" id="PRU10007"/>
    </source>
</evidence>
<evidence type="ECO:0000313" key="6">
    <source>
        <dbReference type="EMBL" id="VDP87301.1"/>
    </source>
</evidence>
<feature type="domain" description="Aldehyde dehydrogenase" evidence="5">
    <location>
        <begin position="5"/>
        <end position="440"/>
    </location>
</feature>
<dbReference type="GO" id="GO:0016620">
    <property type="term" value="F:oxidoreductase activity, acting on the aldehyde or oxo group of donors, NAD or NADP as acceptor"/>
    <property type="evidence" value="ECO:0007669"/>
    <property type="project" value="InterPro"/>
</dbReference>
<dbReference type="Pfam" id="PF00171">
    <property type="entry name" value="Aldedh"/>
    <property type="match status" value="1"/>
</dbReference>
<dbReference type="FunFam" id="3.40.309.10:FF:000001">
    <property type="entry name" value="Mitochondrial aldehyde dehydrogenase 2"/>
    <property type="match status" value="1"/>
</dbReference>
<accession>A0A183AUF3</accession>
<dbReference type="PANTHER" id="PTHR11699">
    <property type="entry name" value="ALDEHYDE DEHYDROGENASE-RELATED"/>
    <property type="match status" value="1"/>
</dbReference>
<dbReference type="Gene3D" id="3.40.605.10">
    <property type="entry name" value="Aldehyde Dehydrogenase, Chain A, domain 1"/>
    <property type="match status" value="1"/>
</dbReference>
<name>A0A183AUF3_9TREM</name>
<gene>
    <name evidence="6" type="ORF">ECPE_LOCUS10589</name>
</gene>
<dbReference type="EMBL" id="UZAN01049319">
    <property type="protein sequence ID" value="VDP87301.1"/>
    <property type="molecule type" value="Genomic_DNA"/>
</dbReference>
<evidence type="ECO:0000313" key="7">
    <source>
        <dbReference type="Proteomes" id="UP000272942"/>
    </source>
</evidence>
<evidence type="ECO:0000259" key="5">
    <source>
        <dbReference type="Pfam" id="PF00171"/>
    </source>
</evidence>
<dbReference type="InterPro" id="IPR016163">
    <property type="entry name" value="Ald_DH_C"/>
</dbReference>
<keyword evidence="7" id="KW-1185">Reference proteome</keyword>
<proteinExistence type="inferred from homology"/>
<dbReference type="InterPro" id="IPR015590">
    <property type="entry name" value="Aldehyde_DH_dom"/>
</dbReference>
<dbReference type="Gene3D" id="3.40.309.10">
    <property type="entry name" value="Aldehyde Dehydrogenase, Chain A, domain 2"/>
    <property type="match status" value="1"/>
</dbReference>
<evidence type="ECO:0000313" key="8">
    <source>
        <dbReference type="WBParaSite" id="ECPE_0001062001-mRNA-1"/>
    </source>
</evidence>
<dbReference type="WBParaSite" id="ECPE_0001062001-mRNA-1">
    <property type="protein sequence ID" value="ECPE_0001062001-mRNA-1"/>
    <property type="gene ID" value="ECPE_0001062001"/>
</dbReference>
<feature type="active site" evidence="3">
    <location>
        <position position="235"/>
    </location>
</feature>
<dbReference type="OrthoDB" id="310895at2759"/>
<evidence type="ECO:0000256" key="1">
    <source>
        <dbReference type="ARBA" id="ARBA00009986"/>
    </source>
</evidence>
<dbReference type="AlphaFoldDB" id="A0A183AUF3"/>
<dbReference type="SUPFAM" id="SSF53720">
    <property type="entry name" value="ALDH-like"/>
    <property type="match status" value="1"/>
</dbReference>
<dbReference type="InterPro" id="IPR029510">
    <property type="entry name" value="Ald_DH_CS_GLU"/>
</dbReference>
<evidence type="ECO:0000256" key="4">
    <source>
        <dbReference type="RuleBase" id="RU003345"/>
    </source>
</evidence>